<dbReference type="GO" id="GO:0005739">
    <property type="term" value="C:mitochondrion"/>
    <property type="evidence" value="ECO:0007669"/>
    <property type="project" value="TreeGrafter"/>
</dbReference>
<evidence type="ECO:0000256" key="11">
    <source>
        <dbReference type="ARBA" id="ARBA00047433"/>
    </source>
</evidence>
<keyword evidence="6" id="KW-0443">Lipid metabolism</keyword>
<evidence type="ECO:0000256" key="2">
    <source>
        <dbReference type="ARBA" id="ARBA00022516"/>
    </source>
</evidence>
<dbReference type="Pfam" id="PF01066">
    <property type="entry name" value="CDP-OH_P_transf"/>
    <property type="match status" value="1"/>
</dbReference>
<evidence type="ECO:0000256" key="7">
    <source>
        <dbReference type="ARBA" id="ARBA00023136"/>
    </source>
</evidence>
<keyword evidence="5 12" id="KW-1133">Transmembrane helix</keyword>
<dbReference type="GO" id="GO:0043337">
    <property type="term" value="F:cardiolipin synthase (CMP-forming)"/>
    <property type="evidence" value="ECO:0007669"/>
    <property type="project" value="UniProtKB-EC"/>
</dbReference>
<feature type="transmembrane region" description="Helical" evidence="12">
    <location>
        <begin position="188"/>
        <end position="206"/>
    </location>
</feature>
<evidence type="ECO:0000256" key="1">
    <source>
        <dbReference type="ARBA" id="ARBA00004141"/>
    </source>
</evidence>
<evidence type="ECO:0000256" key="5">
    <source>
        <dbReference type="ARBA" id="ARBA00022989"/>
    </source>
</evidence>
<keyword evidence="2" id="KW-0444">Lipid biosynthesis</keyword>
<evidence type="ECO:0000256" key="3">
    <source>
        <dbReference type="ARBA" id="ARBA00022679"/>
    </source>
</evidence>
<feature type="transmembrane region" description="Helical" evidence="12">
    <location>
        <begin position="119"/>
        <end position="143"/>
    </location>
</feature>
<dbReference type="Proteomes" id="UP000276133">
    <property type="component" value="Unassembled WGS sequence"/>
</dbReference>
<dbReference type="Gene3D" id="1.20.120.1760">
    <property type="match status" value="1"/>
</dbReference>
<keyword evidence="9" id="KW-1208">Phospholipid metabolism</keyword>
<evidence type="ECO:0000256" key="12">
    <source>
        <dbReference type="SAM" id="Phobius"/>
    </source>
</evidence>
<dbReference type="InterPro" id="IPR000462">
    <property type="entry name" value="CDP-OH_P_trans"/>
</dbReference>
<dbReference type="STRING" id="10195.A0A3M7Q302"/>
<keyword evidence="7 12" id="KW-0472">Membrane</keyword>
<evidence type="ECO:0000313" key="13">
    <source>
        <dbReference type="EMBL" id="RNA05820.1"/>
    </source>
</evidence>
<dbReference type="PANTHER" id="PTHR14269:SF60">
    <property type="entry name" value="CARDIOLIPIN SYNTHASE (CMP-FORMING)"/>
    <property type="match status" value="1"/>
</dbReference>
<dbReference type="GO" id="GO:0016020">
    <property type="term" value="C:membrane"/>
    <property type="evidence" value="ECO:0007669"/>
    <property type="project" value="UniProtKB-SubCell"/>
</dbReference>
<comment type="catalytic activity">
    <reaction evidence="11">
        <text>a CDP-1,2-diacyl-sn-glycerol + a 1,2-diacyl-sn-glycero-3-phospho-(1'-sn-glycerol) = a cardiolipin + CMP + H(+)</text>
        <dbReference type="Rhea" id="RHEA:32931"/>
        <dbReference type="ChEBI" id="CHEBI:15378"/>
        <dbReference type="ChEBI" id="CHEBI:58332"/>
        <dbReference type="ChEBI" id="CHEBI:60377"/>
        <dbReference type="ChEBI" id="CHEBI:62237"/>
        <dbReference type="ChEBI" id="CHEBI:64716"/>
        <dbReference type="EC" id="2.7.8.41"/>
    </reaction>
</comment>
<reference evidence="13 14" key="1">
    <citation type="journal article" date="2018" name="Sci. Rep.">
        <title>Genomic signatures of local adaptation to the degree of environmental predictability in rotifers.</title>
        <authorList>
            <person name="Franch-Gras L."/>
            <person name="Hahn C."/>
            <person name="Garcia-Roger E.M."/>
            <person name="Carmona M.J."/>
            <person name="Serra M."/>
            <person name="Gomez A."/>
        </authorList>
    </citation>
    <scope>NUCLEOTIDE SEQUENCE [LARGE SCALE GENOMIC DNA]</scope>
    <source>
        <strain evidence="13">HYR1</strain>
    </source>
</reference>
<feature type="transmembrane region" description="Helical" evidence="12">
    <location>
        <begin position="79"/>
        <end position="98"/>
    </location>
</feature>
<dbReference type="PANTHER" id="PTHR14269">
    <property type="entry name" value="CDP-DIACYLGLYCEROL--GLYCEROL-3-PHOSPHATE 3-PHOSPHATIDYLTRANSFERASE-RELATED"/>
    <property type="match status" value="1"/>
</dbReference>
<dbReference type="AlphaFoldDB" id="A0A3M7Q302"/>
<keyword evidence="4 12" id="KW-0812">Transmembrane</keyword>
<accession>A0A3M7Q302</accession>
<keyword evidence="14" id="KW-1185">Reference proteome</keyword>
<evidence type="ECO:0000256" key="4">
    <source>
        <dbReference type="ARBA" id="ARBA00022692"/>
    </source>
</evidence>
<evidence type="ECO:0000256" key="9">
    <source>
        <dbReference type="ARBA" id="ARBA00023264"/>
    </source>
</evidence>
<name>A0A3M7Q302_BRAPC</name>
<dbReference type="GO" id="GO:0032049">
    <property type="term" value="P:cardiolipin biosynthetic process"/>
    <property type="evidence" value="ECO:0007669"/>
    <property type="project" value="TreeGrafter"/>
</dbReference>
<protein>
    <recommendedName>
        <fullName evidence="10">cardiolipin synthase (CMP-forming)</fullName>
        <ecNumber evidence="10">2.7.8.41</ecNumber>
    </recommendedName>
</protein>
<gene>
    <name evidence="13" type="ORF">BpHYR1_010805</name>
</gene>
<evidence type="ECO:0000256" key="10">
    <source>
        <dbReference type="ARBA" id="ARBA00039001"/>
    </source>
</evidence>
<dbReference type="InterPro" id="IPR050324">
    <property type="entry name" value="CDP-alcohol_PTase-I"/>
</dbReference>
<evidence type="ECO:0000256" key="6">
    <source>
        <dbReference type="ARBA" id="ARBA00023098"/>
    </source>
</evidence>
<dbReference type="EMBL" id="REGN01007595">
    <property type="protein sequence ID" value="RNA05820.1"/>
    <property type="molecule type" value="Genomic_DNA"/>
</dbReference>
<proteinExistence type="predicted"/>
<feature type="transmembrane region" description="Helical" evidence="12">
    <location>
        <begin position="212"/>
        <end position="234"/>
    </location>
</feature>
<keyword evidence="3" id="KW-0808">Transferase</keyword>
<evidence type="ECO:0000313" key="14">
    <source>
        <dbReference type="Proteomes" id="UP000276133"/>
    </source>
</evidence>
<organism evidence="13 14">
    <name type="scientific">Brachionus plicatilis</name>
    <name type="common">Marine rotifer</name>
    <name type="synonym">Brachionus muelleri</name>
    <dbReference type="NCBI Taxonomy" id="10195"/>
    <lineage>
        <taxon>Eukaryota</taxon>
        <taxon>Metazoa</taxon>
        <taxon>Spiralia</taxon>
        <taxon>Gnathifera</taxon>
        <taxon>Rotifera</taxon>
        <taxon>Eurotatoria</taxon>
        <taxon>Monogononta</taxon>
        <taxon>Pseudotrocha</taxon>
        <taxon>Ploima</taxon>
        <taxon>Brachionidae</taxon>
        <taxon>Brachionus</taxon>
    </lineage>
</organism>
<evidence type="ECO:0000256" key="8">
    <source>
        <dbReference type="ARBA" id="ARBA00023209"/>
    </source>
</evidence>
<comment type="caution">
    <text evidence="13">The sequence shown here is derived from an EMBL/GenBank/DDBJ whole genome shotgun (WGS) entry which is preliminary data.</text>
</comment>
<dbReference type="OrthoDB" id="10020554at2759"/>
<dbReference type="EC" id="2.7.8.41" evidence="10"/>
<sequence length="248" mass="28002">MRILTNLTFNKHLLASINHNPAIRLNKRWLKISRFVSAPSQKQPDPENVIFTVPNALTLSRIASVPFINYFVFTDQHELACSLFVLAGVTDFVDGFIARNFRNQKSYLGSVIDPLADKLLIGSLTITLMLNSMIPIPLAGLILARDLSLIMYSIYVRFKLIQKPVTLRKFLNLKQSRVKVEADMISKVNTFFQISLIAATLPSQVFLYEDSYYLVVLQLATGLTTLMSSISYAYKKGSYKAIDKAKNK</sequence>
<comment type="subcellular location">
    <subcellularLocation>
        <location evidence="1">Membrane</location>
        <topology evidence="1">Multi-pass membrane protein</topology>
    </subcellularLocation>
</comment>
<dbReference type="SMR" id="A0A3M7Q302"/>
<keyword evidence="8" id="KW-0594">Phospholipid biosynthesis</keyword>
<dbReference type="InterPro" id="IPR043130">
    <property type="entry name" value="CDP-OH_PTrfase_TM_dom"/>
</dbReference>